<evidence type="ECO:0000313" key="12">
    <source>
        <dbReference type="Proteomes" id="UP001305779"/>
    </source>
</evidence>
<comment type="similarity">
    <text evidence="7">Belongs to the fluoride channel Fluc/FEX (TC 1.A.43) family.</text>
</comment>
<dbReference type="EMBL" id="JAXOVC010000002">
    <property type="protein sequence ID" value="KAK4504652.1"/>
    <property type="molecule type" value="Genomic_DNA"/>
</dbReference>
<keyword evidence="6 10" id="KW-0472">Membrane</keyword>
<evidence type="ECO:0000256" key="9">
    <source>
        <dbReference type="SAM" id="MobiDB-lite"/>
    </source>
</evidence>
<feature type="transmembrane region" description="Helical" evidence="10">
    <location>
        <begin position="222"/>
        <end position="242"/>
    </location>
</feature>
<dbReference type="InterPro" id="IPR003691">
    <property type="entry name" value="FluC"/>
</dbReference>
<evidence type="ECO:0000256" key="8">
    <source>
        <dbReference type="ARBA" id="ARBA00035585"/>
    </source>
</evidence>
<dbReference type="PANTHER" id="PTHR28259:SF1">
    <property type="entry name" value="FLUORIDE EXPORT PROTEIN 1-RELATED"/>
    <property type="match status" value="1"/>
</dbReference>
<feature type="compositionally biased region" description="Polar residues" evidence="9">
    <location>
        <begin position="138"/>
        <end position="148"/>
    </location>
</feature>
<evidence type="ECO:0000256" key="1">
    <source>
        <dbReference type="ARBA" id="ARBA00002598"/>
    </source>
</evidence>
<feature type="transmembrane region" description="Helical" evidence="10">
    <location>
        <begin position="305"/>
        <end position="326"/>
    </location>
</feature>
<comment type="subcellular location">
    <subcellularLocation>
        <location evidence="2">Cell membrane</location>
        <topology evidence="2">Multi-pass membrane protein</topology>
    </subcellularLocation>
</comment>
<feature type="transmembrane region" description="Helical" evidence="10">
    <location>
        <begin position="452"/>
        <end position="471"/>
    </location>
</feature>
<keyword evidence="4 10" id="KW-0812">Transmembrane</keyword>
<dbReference type="PANTHER" id="PTHR28259">
    <property type="entry name" value="FLUORIDE EXPORT PROTEIN 1-RELATED"/>
    <property type="match status" value="1"/>
</dbReference>
<accession>A0ABR0ET34</accession>
<evidence type="ECO:0000256" key="2">
    <source>
        <dbReference type="ARBA" id="ARBA00004651"/>
    </source>
</evidence>
<comment type="catalytic activity">
    <reaction evidence="8">
        <text>fluoride(in) = fluoride(out)</text>
        <dbReference type="Rhea" id="RHEA:76159"/>
        <dbReference type="ChEBI" id="CHEBI:17051"/>
    </reaction>
    <physiologicalReaction direction="left-to-right" evidence="8">
        <dbReference type="Rhea" id="RHEA:76160"/>
    </physiologicalReaction>
</comment>
<keyword evidence="12" id="KW-1185">Reference proteome</keyword>
<comment type="function">
    <text evidence="1">Fluoride channel required for the rapid expulsion of cytoplasmic fluoride.</text>
</comment>
<keyword evidence="3" id="KW-1003">Cell membrane</keyword>
<evidence type="ECO:0000256" key="4">
    <source>
        <dbReference type="ARBA" id="ARBA00022692"/>
    </source>
</evidence>
<feature type="transmembrane region" description="Helical" evidence="10">
    <location>
        <begin position="368"/>
        <end position="392"/>
    </location>
</feature>
<feature type="compositionally biased region" description="Basic and acidic residues" evidence="9">
    <location>
        <begin position="98"/>
        <end position="111"/>
    </location>
</feature>
<dbReference type="Pfam" id="PF02537">
    <property type="entry name" value="CRCB"/>
    <property type="match status" value="2"/>
</dbReference>
<feature type="compositionally biased region" description="Low complexity" evidence="9">
    <location>
        <begin position="33"/>
        <end position="48"/>
    </location>
</feature>
<feature type="transmembrane region" description="Helical" evidence="10">
    <location>
        <begin position="554"/>
        <end position="575"/>
    </location>
</feature>
<gene>
    <name evidence="11" type="ORF">PRZ48_002613</name>
</gene>
<comment type="caution">
    <text evidence="11">The sequence shown here is derived from an EMBL/GenBank/DDBJ whole genome shotgun (WGS) entry which is preliminary data.</text>
</comment>
<evidence type="ECO:0000256" key="7">
    <source>
        <dbReference type="ARBA" id="ARBA00035120"/>
    </source>
</evidence>
<sequence length="596" mass="65364">MAAERSVLYPDEPVFDEGQDGRPDYRRERRESSSTVNSSRRQSYYDSQRINRRSRPPSGASQATQGTSKSKGKRVSYKKSADFGDVEENVVPPPVQQSDHDRPHLEDERGRQQQHPGGLGLHPVPNFSQPYAMRRRPSGSNSRNQNISEVEALPPVPKTERFSAATTQGQNTQSRPHTQDVEQANLSGSSSERPYSSRHPRDYMPASSAVPRWLTEIYTISYLIFFAILGTLARLGVQWITFYPGAPVTTPVIWANVGGSMFMGFLSEDQGLFRDKSREEAVQDDKDANLETVNKAELTKRKKTIPLYIGLATGFCGSFTSFSSFARDFFLAMSNNLPSPVSHPYPTSAGAVVPSSYISRNGGYSFEALLAVIFSTLALSLGALLVGAHIAVFLESYTPSLPVGFVRRVLDPLMIFLGWGCWLGAIFLSIWPPDRPDGPSSRGPWSNETWRGEVLFALVFAPLGCLLRFYASLKLNGLVASFPLGTFAVNMLGTAIEGMCYDIQHVGVGARGMNGGGRIGCQILQGVMDGFCGCLTTVSTWVSEINGLQRKHGYLYAFTTLVGGLCLMTIIMGSVQWSHGFSEPVCNTGYPSKVHG</sequence>
<evidence type="ECO:0000256" key="10">
    <source>
        <dbReference type="SAM" id="Phobius"/>
    </source>
</evidence>
<feature type="transmembrane region" description="Helical" evidence="10">
    <location>
        <begin position="248"/>
        <end position="266"/>
    </location>
</feature>
<evidence type="ECO:0000313" key="11">
    <source>
        <dbReference type="EMBL" id="KAK4504652.1"/>
    </source>
</evidence>
<protein>
    <recommendedName>
        <fullName evidence="13">Chromosome condensation protein</fullName>
    </recommendedName>
</protein>
<organism evidence="11 12">
    <name type="scientific">Zasmidium cellare</name>
    <name type="common">Wine cellar mold</name>
    <name type="synonym">Racodium cellare</name>
    <dbReference type="NCBI Taxonomy" id="395010"/>
    <lineage>
        <taxon>Eukaryota</taxon>
        <taxon>Fungi</taxon>
        <taxon>Dikarya</taxon>
        <taxon>Ascomycota</taxon>
        <taxon>Pezizomycotina</taxon>
        <taxon>Dothideomycetes</taxon>
        <taxon>Dothideomycetidae</taxon>
        <taxon>Mycosphaerellales</taxon>
        <taxon>Mycosphaerellaceae</taxon>
        <taxon>Zasmidium</taxon>
    </lineage>
</organism>
<feature type="region of interest" description="Disordered" evidence="9">
    <location>
        <begin position="1"/>
        <end position="204"/>
    </location>
</feature>
<evidence type="ECO:0000256" key="3">
    <source>
        <dbReference type="ARBA" id="ARBA00022475"/>
    </source>
</evidence>
<dbReference type="Proteomes" id="UP001305779">
    <property type="component" value="Unassembled WGS sequence"/>
</dbReference>
<feature type="transmembrane region" description="Helical" evidence="10">
    <location>
        <begin position="413"/>
        <end position="432"/>
    </location>
</feature>
<evidence type="ECO:0000256" key="5">
    <source>
        <dbReference type="ARBA" id="ARBA00022989"/>
    </source>
</evidence>
<feature type="compositionally biased region" description="Basic and acidic residues" evidence="9">
    <location>
        <begin position="19"/>
        <end position="32"/>
    </location>
</feature>
<feature type="compositionally biased region" description="Polar residues" evidence="9">
    <location>
        <begin position="164"/>
        <end position="186"/>
    </location>
</feature>
<evidence type="ECO:0008006" key="13">
    <source>
        <dbReference type="Google" id="ProtNLM"/>
    </source>
</evidence>
<evidence type="ECO:0000256" key="6">
    <source>
        <dbReference type="ARBA" id="ARBA00023136"/>
    </source>
</evidence>
<reference evidence="11 12" key="1">
    <citation type="journal article" date="2023" name="G3 (Bethesda)">
        <title>A chromosome-level genome assembly of Zasmidium syzygii isolated from banana leaves.</title>
        <authorList>
            <person name="van Westerhoven A.C."/>
            <person name="Mehrabi R."/>
            <person name="Talebi R."/>
            <person name="Steentjes M.B.F."/>
            <person name="Corcolon B."/>
            <person name="Chong P.A."/>
            <person name="Kema G.H.J."/>
            <person name="Seidl M.F."/>
        </authorList>
    </citation>
    <scope>NUCLEOTIDE SEQUENCE [LARGE SCALE GENOMIC DNA]</scope>
    <source>
        <strain evidence="11 12">P124</strain>
    </source>
</reference>
<name>A0ABR0ET34_ZASCE</name>
<feature type="compositionally biased region" description="Polar residues" evidence="9">
    <location>
        <begin position="59"/>
        <end position="69"/>
    </location>
</feature>
<proteinExistence type="inferred from homology"/>
<keyword evidence="5 10" id="KW-1133">Transmembrane helix</keyword>